<dbReference type="AlphaFoldDB" id="A0A6N2S1D8"/>
<name>A0A6N2S1D8_9FIRM</name>
<dbReference type="Pfam" id="PF13481">
    <property type="entry name" value="AAA_25"/>
    <property type="match status" value="1"/>
</dbReference>
<sequence>MEAEKQGGLTPDERRAAIDLIKSVQEKQFGVVCDKGKARSVKIPDFHLDNADEVEIKEPEWLIPGYIPKYGITTIAGEGGVGKTSLWCSIVACLTTGNQSFLLNGQCPFKTDPQNVVVFSAEDSWNYVLKQRLINNGADMSRVLYMGPEDERFTDLNFDGDLLKGIIETNKPDTVIYDPVQAFVPANLRMGDRNAMRKCFSPLIGYGETYKTTSIIIAHANKQSNVWGRKRIADSSDIWDASRSVLMVGTVPNSEGLRYISHEKSNWGKLQETALFELRDGVPIFKSYSKKKDKEFIQEDSKLKNNAPAAEEAKEFILDLLNEHQQMEIKELDELAKVEGISKNALKEAKATLRKENKTHTWSVGYGKDKKFYISLKDTEKINE</sequence>
<organism evidence="1">
    <name type="scientific">Blautia glucerasea</name>
    <dbReference type="NCBI Taxonomy" id="536633"/>
    <lineage>
        <taxon>Bacteria</taxon>
        <taxon>Bacillati</taxon>
        <taxon>Bacillota</taxon>
        <taxon>Clostridia</taxon>
        <taxon>Lachnospirales</taxon>
        <taxon>Lachnospiraceae</taxon>
        <taxon>Blautia</taxon>
    </lineage>
</organism>
<dbReference type="EMBL" id="CACRST010000009">
    <property type="protein sequence ID" value="VYS87107.1"/>
    <property type="molecule type" value="Genomic_DNA"/>
</dbReference>
<dbReference type="RefSeq" id="WP_156353240.1">
    <property type="nucleotide sequence ID" value="NZ_CACRST010000009.1"/>
</dbReference>
<evidence type="ECO:0000313" key="1">
    <source>
        <dbReference type="EMBL" id="VYS87107.1"/>
    </source>
</evidence>
<reference evidence="1" key="1">
    <citation type="submission" date="2019-11" db="EMBL/GenBank/DDBJ databases">
        <authorList>
            <person name="Feng L."/>
        </authorList>
    </citation>
    <scope>NUCLEOTIDE SEQUENCE</scope>
    <source>
        <strain evidence="1">BgluceraseaLFYP119</strain>
    </source>
</reference>
<accession>A0A6N2S1D8</accession>
<proteinExistence type="predicted"/>
<dbReference type="InterPro" id="IPR027417">
    <property type="entry name" value="P-loop_NTPase"/>
</dbReference>
<dbReference type="Gene3D" id="3.40.50.300">
    <property type="entry name" value="P-loop containing nucleotide triphosphate hydrolases"/>
    <property type="match status" value="1"/>
</dbReference>
<dbReference type="SUPFAM" id="SSF52540">
    <property type="entry name" value="P-loop containing nucleoside triphosphate hydrolases"/>
    <property type="match status" value="1"/>
</dbReference>
<gene>
    <name evidence="1" type="ORF">BGLFYP119_00926</name>
</gene>
<protein>
    <submittedName>
        <fullName evidence="1">DNA repair protein RadA</fullName>
    </submittedName>
</protein>